<accession>A0A2N3G864</accession>
<organism evidence="4 5">
    <name type="scientific">Candidatus Anoxymicrobium japonicum</name>
    <dbReference type="NCBI Taxonomy" id="2013648"/>
    <lineage>
        <taxon>Bacteria</taxon>
        <taxon>Bacillati</taxon>
        <taxon>Actinomycetota</taxon>
        <taxon>Candidatus Geothermincolia</taxon>
        <taxon>Candidatus Geothermincolales</taxon>
        <taxon>Candidatus Anoxymicrobiaceae</taxon>
        <taxon>Candidatus Anoxymicrobium</taxon>
    </lineage>
</organism>
<evidence type="ECO:0000313" key="5">
    <source>
        <dbReference type="Proteomes" id="UP000233654"/>
    </source>
</evidence>
<dbReference type="PANTHER" id="PTHR30204:SF89">
    <property type="entry name" value="HTH MERR-TYPE DOMAIN-CONTAINING PROTEIN"/>
    <property type="match status" value="1"/>
</dbReference>
<evidence type="ECO:0000256" key="2">
    <source>
        <dbReference type="SAM" id="MobiDB-lite"/>
    </source>
</evidence>
<dbReference type="AlphaFoldDB" id="A0A2N3G864"/>
<name>A0A2N3G864_9ACTN</name>
<evidence type="ECO:0000256" key="1">
    <source>
        <dbReference type="ARBA" id="ARBA00023125"/>
    </source>
</evidence>
<comment type="caution">
    <text evidence="4">The sequence shown here is derived from an EMBL/GenBank/DDBJ whole genome shotgun (WGS) entry which is preliminary data.</text>
</comment>
<feature type="domain" description="HTH merR-type" evidence="3">
    <location>
        <begin position="23"/>
        <end position="81"/>
    </location>
</feature>
<dbReference type="InterPro" id="IPR047057">
    <property type="entry name" value="MerR_fam"/>
</dbReference>
<dbReference type="SUPFAM" id="SSF46955">
    <property type="entry name" value="Putative DNA-binding domain"/>
    <property type="match status" value="1"/>
</dbReference>
<dbReference type="EMBL" id="PHEX01000002">
    <property type="protein sequence ID" value="PKQ28906.1"/>
    <property type="molecule type" value="Genomic_DNA"/>
</dbReference>
<evidence type="ECO:0000313" key="4">
    <source>
        <dbReference type="EMBL" id="PKQ28906.1"/>
    </source>
</evidence>
<sequence length="273" mass="30794">MVAEEKKYGIGEVQEILVKEFPDVTISKIRFLEKEGLIEPERTKSGYRKYSRGNIKQLSYILRLQREEYLPLSVIKRKIQDLKSGKAVAGDMVVMSGHSSDHALTGAVPMSHDLAPAKLGITAETIKELIEFGIVNVHDGPEGKYFPPSEVKVLNLSKEFFRFGVEPRHLRMFVQFVGREASFIEQIIKPQLQHKDPNAKRSAIKDLENLIALSQMFTSVLLREALSGYLPRPASLEFLEEEATDSASLTTAPPREEETEQSSPPPDERMFPL</sequence>
<evidence type="ECO:0000259" key="3">
    <source>
        <dbReference type="PROSITE" id="PS50937"/>
    </source>
</evidence>
<dbReference type="InterPro" id="IPR000551">
    <property type="entry name" value="MerR-type_HTH_dom"/>
</dbReference>
<dbReference type="Pfam" id="PF13411">
    <property type="entry name" value="MerR_1"/>
    <property type="match status" value="1"/>
</dbReference>
<dbReference type="Proteomes" id="UP000233654">
    <property type="component" value="Unassembled WGS sequence"/>
</dbReference>
<dbReference type="GO" id="GO:0003677">
    <property type="term" value="F:DNA binding"/>
    <property type="evidence" value="ECO:0007669"/>
    <property type="project" value="UniProtKB-KW"/>
</dbReference>
<proteinExistence type="predicted"/>
<protein>
    <recommendedName>
        <fullName evidence="3">HTH merR-type domain-containing protein</fullName>
    </recommendedName>
</protein>
<reference evidence="4 5" key="1">
    <citation type="journal article" date="2017" name="ISME J.">
        <title>Potential for microbial H2 and metal transformations associated with novel bacteria and archaea in deep terrestrial subsurface sediments.</title>
        <authorList>
            <person name="Hernsdorf A.W."/>
            <person name="Amano Y."/>
            <person name="Miyakawa K."/>
            <person name="Ise K."/>
            <person name="Suzuki Y."/>
            <person name="Anantharaman K."/>
            <person name="Probst A."/>
            <person name="Burstein D."/>
            <person name="Thomas B.C."/>
            <person name="Banfield J.F."/>
        </authorList>
    </citation>
    <scope>NUCLEOTIDE SEQUENCE [LARGE SCALE GENOMIC DNA]</scope>
    <source>
        <strain evidence="4">HGW-Actinobacteria-3</strain>
    </source>
</reference>
<gene>
    <name evidence="4" type="ORF">CVT63_00240</name>
</gene>
<dbReference type="Gene3D" id="1.10.1660.10">
    <property type="match status" value="1"/>
</dbReference>
<dbReference type="PROSITE" id="PS50937">
    <property type="entry name" value="HTH_MERR_2"/>
    <property type="match status" value="1"/>
</dbReference>
<feature type="region of interest" description="Disordered" evidence="2">
    <location>
        <begin position="241"/>
        <end position="273"/>
    </location>
</feature>
<keyword evidence="1" id="KW-0238">DNA-binding</keyword>
<dbReference type="SMART" id="SM00422">
    <property type="entry name" value="HTH_MERR"/>
    <property type="match status" value="1"/>
</dbReference>
<dbReference type="CDD" id="cd00592">
    <property type="entry name" value="HTH_MerR-like"/>
    <property type="match status" value="1"/>
</dbReference>
<dbReference type="PANTHER" id="PTHR30204">
    <property type="entry name" value="REDOX-CYCLING DRUG-SENSING TRANSCRIPTIONAL ACTIVATOR SOXR"/>
    <property type="match status" value="1"/>
</dbReference>
<dbReference type="InterPro" id="IPR009061">
    <property type="entry name" value="DNA-bd_dom_put_sf"/>
</dbReference>
<dbReference type="GO" id="GO:0003700">
    <property type="term" value="F:DNA-binding transcription factor activity"/>
    <property type="evidence" value="ECO:0007669"/>
    <property type="project" value="InterPro"/>
</dbReference>